<dbReference type="Bgee" id="ENSDARG00000068782">
    <property type="expression patterns" value="Expressed in zone of skin and 5 other cell types or tissues"/>
</dbReference>
<evidence type="ECO:0000259" key="19">
    <source>
        <dbReference type="SMART" id="SM00745"/>
    </source>
</evidence>
<feature type="region of interest" description="Disordered" evidence="18">
    <location>
        <begin position="542"/>
        <end position="567"/>
    </location>
</feature>
<dbReference type="AlphaFoldDB" id="A8WFZ3"/>
<dbReference type="OMA" id="RKPESHY"/>
<protein>
    <recommendedName>
        <fullName evidence="17">Spartin</fullName>
    </recommendedName>
</protein>
<evidence type="ECO:0000256" key="18">
    <source>
        <dbReference type="SAM" id="MobiDB-lite"/>
    </source>
</evidence>
<dbReference type="Ensembl" id="ENSDART00000099604.4">
    <property type="protein sequence ID" value="ENSDARP00000090378.3"/>
    <property type="gene ID" value="ENSDARG00000068782.4"/>
</dbReference>
<keyword evidence="5" id="KW-0963">Cytoplasm</keyword>
<evidence type="ECO:0000256" key="3">
    <source>
        <dbReference type="ARBA" id="ARBA00004502"/>
    </source>
</evidence>
<keyword evidence="13" id="KW-0443">Lipid metabolism</keyword>
<evidence type="ECO:0000256" key="6">
    <source>
        <dbReference type="ARBA" id="ARBA00022499"/>
    </source>
</evidence>
<comment type="subunit">
    <text evidence="16">Interacts with ITCH and WWP1. Interacts (via MIT domain) with IST1; leading to the recruitment of SPART to midbodies. Interacts with MAP1LC3A and MAP1LC3C.</text>
</comment>
<sequence>MQTPEPAEIRVIRENYDKALQCLNTGLQLDEAGNKDQALVLYRLGRRHLLSGLQVDTRGGRCTGRCWDSARQTQLKMGETLRTITARLGALESASNTGQRLYPTLPVFQDKNSQRAFNSRGASGRAPSRPVSPPVGFAVPNELPPAYTPQPTDGHLSLSHGANRAFPDAPHQGSRRQAVAPVNLREAGMEIMFLPSGVQMFFVSAEGRVTAPSYPGYLRIIIYSQDSDGSANTGYAPAYLQVCDWIYPLYPDFPVLLSNNGVFTFPDTTAAVPGSYVGVVLSSDLPAGERDLFQEQLSVLAQLRVQVDEEGGGATGADTNLSEKIPLSEASQTPEEKTAPVWSEKMSQSILAGSSWLGRGLVRGAEATGKAIQRGGTKLRDNITPEETPAEVSPKVTKGLNAAKQATGGAVKVSQFLVDGVAAVAGKVGKELAPHVKKHGCKLIPESLKKGKDGSSKMDGAKLVAGSSIQGLSTLWSSLETAGKTIGKSLSSETVTTVRHKYGDEAGQAADTAVQSTVNVGVTAFNMDNVCLKGVLKATGKQTTKEIVKDTPKGEKTEDKDKSPKKR</sequence>
<evidence type="ECO:0000313" key="24">
    <source>
        <dbReference type="ZFIN" id="ZDB-GENE-080204-37"/>
    </source>
</evidence>
<reference evidence="23" key="5">
    <citation type="journal article" date="2016" name="BMC Genomics">
        <title>Gene evolution and gene expression after whole genome duplication in fish: the PhyloFish database.</title>
        <authorList>
            <person name="Pasquier J."/>
            <person name="Cabau C."/>
            <person name="Nguyen T."/>
            <person name="Jouanno E."/>
            <person name="Severac D."/>
            <person name="Braasch I."/>
            <person name="Journot L."/>
            <person name="Pontarotti P."/>
            <person name="Klopp C."/>
            <person name="Postlethwait J.H."/>
            <person name="Guiguen Y."/>
            <person name="Bobe J."/>
        </authorList>
    </citation>
    <scope>NUCLEOTIDE SEQUENCE</scope>
</reference>
<keyword evidence="6" id="KW-1017">Isopeptide bond</keyword>
<dbReference type="GeneID" id="100005765"/>
<dbReference type="HOGENOM" id="CLU_019310_0_0_1"/>
<evidence type="ECO:0000256" key="8">
    <source>
        <dbReference type="ARBA" id="ARBA00022677"/>
    </source>
</evidence>
<feature type="compositionally biased region" description="Basic and acidic residues" evidence="18">
    <location>
        <begin position="543"/>
        <end position="567"/>
    </location>
</feature>
<evidence type="ECO:0000256" key="2">
    <source>
        <dbReference type="ARBA" id="ARBA00004496"/>
    </source>
</evidence>
<keyword evidence="12" id="KW-0445">Lipid transport</keyword>
<dbReference type="Gene3D" id="1.20.58.80">
    <property type="entry name" value="Phosphotransferase system, lactose/cellobiose-type IIA subunit"/>
    <property type="match status" value="1"/>
</dbReference>
<evidence type="ECO:0000313" key="22">
    <source>
        <dbReference type="Proteomes" id="UP000000437"/>
    </source>
</evidence>
<keyword evidence="14" id="KW-0446">Lipid-binding</keyword>
<evidence type="ECO:0000256" key="11">
    <source>
        <dbReference type="ARBA" id="ARBA00022990"/>
    </source>
</evidence>
<evidence type="ECO:0000256" key="12">
    <source>
        <dbReference type="ARBA" id="ARBA00023055"/>
    </source>
</evidence>
<dbReference type="PRO" id="PR:A8WFZ3"/>
<dbReference type="PANTHER" id="PTHR21068:SF43">
    <property type="entry name" value="SPARTIN"/>
    <property type="match status" value="1"/>
</dbReference>
<dbReference type="InterPro" id="IPR007330">
    <property type="entry name" value="MIT_dom"/>
</dbReference>
<feature type="domain" description="MIT" evidence="19">
    <location>
        <begin position="12"/>
        <end position="90"/>
    </location>
</feature>
<dbReference type="ZFIN" id="ZDB-GENE-080204-37">
    <property type="gene designation" value="sparta"/>
</dbReference>
<evidence type="ECO:0000256" key="13">
    <source>
        <dbReference type="ARBA" id="ARBA00023098"/>
    </source>
</evidence>
<dbReference type="SMART" id="SM00745">
    <property type="entry name" value="MIT"/>
    <property type="match status" value="1"/>
</dbReference>
<dbReference type="GO" id="GO:0005737">
    <property type="term" value="C:cytoplasm"/>
    <property type="evidence" value="ECO:0007669"/>
    <property type="project" value="UniProtKB-SubCell"/>
</dbReference>
<dbReference type="GO" id="GO:0005886">
    <property type="term" value="C:plasma membrane"/>
    <property type="evidence" value="ECO:0000318"/>
    <property type="project" value="GO_Central"/>
</dbReference>
<evidence type="ECO:0000256" key="16">
    <source>
        <dbReference type="ARBA" id="ARBA00064034"/>
    </source>
</evidence>
<dbReference type="eggNOG" id="KOG2709">
    <property type="taxonomic scope" value="Eukaryota"/>
</dbReference>
<evidence type="ECO:0000313" key="20">
    <source>
        <dbReference type="EMBL" id="AAI54515.1"/>
    </source>
</evidence>
<dbReference type="GO" id="GO:0051301">
    <property type="term" value="P:cell division"/>
    <property type="evidence" value="ECO:0000318"/>
    <property type="project" value="GO_Central"/>
</dbReference>
<dbReference type="OrthoDB" id="20821at2759"/>
<dbReference type="InterPro" id="IPR045036">
    <property type="entry name" value="Spartin-like"/>
</dbReference>
<dbReference type="GO" id="GO:0006869">
    <property type="term" value="P:lipid transport"/>
    <property type="evidence" value="ECO:0007669"/>
    <property type="project" value="UniProtKB-KW"/>
</dbReference>
<dbReference type="Pfam" id="PF06911">
    <property type="entry name" value="Senescence"/>
    <property type="match status" value="1"/>
</dbReference>
<dbReference type="EMBL" id="CU571390">
    <property type="status" value="NOT_ANNOTATED_CDS"/>
    <property type="molecule type" value="Genomic_DNA"/>
</dbReference>
<dbReference type="Proteomes" id="UP000000437">
    <property type="component" value="Chromosome 10"/>
</dbReference>
<dbReference type="PANTHER" id="PTHR21068">
    <property type="entry name" value="SPARTIN"/>
    <property type="match status" value="1"/>
</dbReference>
<dbReference type="PaxDb" id="7955-ENSDARP00000090378"/>
<dbReference type="FunFam" id="1.20.58.80:FF:000009">
    <property type="entry name" value="spartin isoform X1"/>
    <property type="match status" value="1"/>
</dbReference>
<dbReference type="GlyGen" id="A8WFZ3">
    <property type="glycosylation" value="1 site"/>
</dbReference>
<keyword evidence="4" id="KW-0813">Transport</keyword>
<gene>
    <name evidence="21 23 24" type="primary">sparta</name>
    <name evidence="23" type="synonym">spg20a</name>
    <name evidence="20 23" type="synonym">zgc:172059</name>
</gene>
<dbReference type="InterPro" id="IPR036181">
    <property type="entry name" value="MIT_dom_sf"/>
</dbReference>
<dbReference type="InterPro" id="IPR009686">
    <property type="entry name" value="Senescence/spartin_C"/>
</dbReference>
<dbReference type="GO" id="GO:0016042">
    <property type="term" value="P:lipid catabolic process"/>
    <property type="evidence" value="ECO:0007669"/>
    <property type="project" value="UniProtKB-KW"/>
</dbReference>
<dbReference type="EMBL" id="BC154514">
    <property type="protein sequence ID" value="AAI54515.1"/>
    <property type="molecule type" value="mRNA"/>
</dbReference>
<dbReference type="GO" id="GO:0030514">
    <property type="term" value="P:negative regulation of BMP signaling pathway"/>
    <property type="evidence" value="ECO:0000318"/>
    <property type="project" value="GO_Central"/>
</dbReference>
<reference evidence="20" key="1">
    <citation type="submission" date="2007-11" db="EMBL/GenBank/DDBJ databases">
        <authorList>
            <consortium name="NIH - Zebrafish Gene Collection (ZGC) project"/>
        </authorList>
    </citation>
    <scope>NUCLEOTIDE SEQUENCE [LARGE SCALE MRNA]</scope>
    <source>
        <tissue evidence="20">Whole</tissue>
    </source>
</reference>
<accession>A8WFZ3</accession>
<dbReference type="AGR" id="ZFIN:ZDB-GENE-080204-37"/>
<evidence type="ECO:0000313" key="23">
    <source>
        <dbReference type="RefSeq" id="NP_001107130.1"/>
    </source>
</evidence>
<keyword evidence="22" id="KW-1185">Reference proteome</keyword>
<reference evidence="23" key="6">
    <citation type="submission" date="2025-04" db="UniProtKB">
        <authorList>
            <consortium name="RefSeq"/>
        </authorList>
    </citation>
    <scope>IDENTIFICATION</scope>
</reference>
<keyword evidence="8" id="KW-0551">Lipid droplet</keyword>
<dbReference type="GO" id="GO:0008289">
    <property type="term" value="F:lipid binding"/>
    <property type="evidence" value="ECO:0007669"/>
    <property type="project" value="UniProtKB-KW"/>
</dbReference>
<dbReference type="SMR" id="A8WFZ3"/>
<keyword evidence="11" id="KW-0007">Acetylation</keyword>
<feature type="region of interest" description="Disordered" evidence="18">
    <location>
        <begin position="368"/>
        <end position="394"/>
    </location>
</feature>
<keyword evidence="10" id="KW-0442">Lipid degradation</keyword>
<evidence type="ECO:0000256" key="14">
    <source>
        <dbReference type="ARBA" id="ARBA00023121"/>
    </source>
</evidence>
<reference evidence="21 22" key="3">
    <citation type="journal article" date="2013" name="Nature">
        <title>The zebrafish reference genome sequence and its relationship to the human genome.</title>
        <authorList>
            <consortium name="Genome Reference Consortium Zebrafish"/>
            <person name="Howe K."/>
            <person name="Clark M.D."/>
            <person name="Torroja C.F."/>
            <person name="Torrance J."/>
            <person name="Berthelot C."/>
            <person name="Muffato M."/>
            <person name="Collins J.E."/>
            <person name="Humphray S."/>
            <person name="McLaren K."/>
            <person name="Matthews L."/>
            <person name="McLaren S."/>
            <person name="Sealy I."/>
            <person name="Caccamo M."/>
            <person name="Churcher C."/>
            <person name="Scott C."/>
            <person name="Barrett J.C."/>
            <person name="Koch R."/>
            <person name="Rauch G.J."/>
            <person name="White S."/>
            <person name="Chow W."/>
            <person name="Kilian B."/>
            <person name="Quintais L.T."/>
            <person name="Guerra-Assuncao J.A."/>
            <person name="Zhou Y."/>
            <person name="Gu Y."/>
            <person name="Yen J."/>
            <person name="Vogel J.H."/>
            <person name="Eyre T."/>
            <person name="Redmond S."/>
            <person name="Banerjee R."/>
            <person name="Chi J."/>
            <person name="Fu B."/>
            <person name="Langley E."/>
            <person name="Maguire S.F."/>
            <person name="Laird G.K."/>
            <person name="Lloyd D."/>
            <person name="Kenyon E."/>
            <person name="Donaldson S."/>
            <person name="Sehra H."/>
            <person name="Almeida-King J."/>
            <person name="Loveland J."/>
            <person name="Trevanion S."/>
            <person name="Jones M."/>
            <person name="Quail M."/>
            <person name="Willey D."/>
            <person name="Hunt A."/>
            <person name="Burton J."/>
            <person name="Sims S."/>
            <person name="McLay K."/>
            <person name="Plumb B."/>
            <person name="Davis J."/>
            <person name="Clee C."/>
            <person name="Oliver K."/>
            <person name="Clark R."/>
            <person name="Riddle C."/>
            <person name="Elliot D."/>
            <person name="Eliott D."/>
            <person name="Threadgold G."/>
            <person name="Harden G."/>
            <person name="Ware D."/>
            <person name="Begum S."/>
            <person name="Mortimore B."/>
            <person name="Mortimer B."/>
            <person name="Kerry G."/>
            <person name="Heath P."/>
            <person name="Phillimore B."/>
            <person name="Tracey A."/>
            <person name="Corby N."/>
            <person name="Dunn M."/>
            <person name="Johnson C."/>
            <person name="Wood J."/>
            <person name="Clark S."/>
            <person name="Pelan S."/>
            <person name="Griffiths G."/>
            <person name="Smith M."/>
            <person name="Glithero R."/>
            <person name="Howden P."/>
            <person name="Barker N."/>
            <person name="Lloyd C."/>
            <person name="Stevens C."/>
            <person name="Harley J."/>
            <person name="Holt K."/>
            <person name="Panagiotidis G."/>
            <person name="Lovell J."/>
            <person name="Beasley H."/>
            <person name="Henderson C."/>
            <person name="Gordon D."/>
            <person name="Auger K."/>
            <person name="Wright D."/>
            <person name="Collins J."/>
            <person name="Raisen C."/>
            <person name="Dyer L."/>
            <person name="Leung K."/>
            <person name="Robertson L."/>
            <person name="Ambridge K."/>
            <person name="Leongamornlert D."/>
            <person name="McGuire S."/>
            <person name="Gilderthorp R."/>
            <person name="Griffiths C."/>
            <person name="Manthravadi D."/>
            <person name="Nichol S."/>
            <person name="Barker G."/>
            <person name="Whitehead S."/>
            <person name="Kay M."/>
            <person name="Brown J."/>
            <person name="Murnane C."/>
            <person name="Gray E."/>
            <person name="Humphries M."/>
            <person name="Sycamore N."/>
            <person name="Barker D."/>
            <person name="Saunders D."/>
            <person name="Wallis J."/>
            <person name="Babbage A."/>
            <person name="Hammond S."/>
            <person name="Mashreghi-Mohammadi M."/>
            <person name="Barr L."/>
            <person name="Martin S."/>
            <person name="Wray P."/>
            <person name="Ellington A."/>
            <person name="Matthews N."/>
            <person name="Ellwood M."/>
            <person name="Woodmansey R."/>
            <person name="Clark G."/>
            <person name="Cooper J."/>
            <person name="Cooper J."/>
            <person name="Tromans A."/>
            <person name="Grafham D."/>
            <person name="Skuce C."/>
            <person name="Pandian R."/>
            <person name="Andrews R."/>
            <person name="Harrison E."/>
            <person name="Kimberley A."/>
            <person name="Garnett J."/>
            <person name="Fosker N."/>
            <person name="Hall R."/>
            <person name="Garner P."/>
            <person name="Kelly D."/>
            <person name="Bird C."/>
            <person name="Palmer S."/>
            <person name="Gehring I."/>
            <person name="Berger A."/>
            <person name="Dooley C.M."/>
            <person name="Ersan-Urun Z."/>
            <person name="Eser C."/>
            <person name="Geiger H."/>
            <person name="Geisler M."/>
            <person name="Karotki L."/>
            <person name="Kirn A."/>
            <person name="Konantz J."/>
            <person name="Konantz M."/>
            <person name="Oberlander M."/>
            <person name="Rudolph-Geiger S."/>
            <person name="Teucke M."/>
            <person name="Lanz C."/>
            <person name="Raddatz G."/>
            <person name="Osoegawa K."/>
            <person name="Zhu B."/>
            <person name="Rapp A."/>
            <person name="Widaa S."/>
            <person name="Langford C."/>
            <person name="Yang F."/>
            <person name="Schuster S.C."/>
            <person name="Carter N.P."/>
            <person name="Harrow J."/>
            <person name="Ning Z."/>
            <person name="Herrero J."/>
            <person name="Searle S.M."/>
            <person name="Enright A."/>
            <person name="Geisler R."/>
            <person name="Plasterk R.H."/>
            <person name="Lee C."/>
            <person name="Westerfield M."/>
            <person name="de Jong P.J."/>
            <person name="Zon L.I."/>
            <person name="Postlethwait J.H."/>
            <person name="Nusslein-Volhard C."/>
            <person name="Hubbard T.J."/>
            <person name="Roest Crollius H."/>
            <person name="Rogers J."/>
            <person name="Stemple D.L."/>
        </authorList>
    </citation>
    <scope>NUCLEOTIDE SEQUENCE [LARGE SCALE GENOMIC DNA]</scope>
    <source>
        <strain evidence="21">Tuebingen</strain>
    </source>
</reference>
<evidence type="ECO:0000256" key="1">
    <source>
        <dbReference type="ARBA" id="ARBA00004214"/>
    </source>
</evidence>
<evidence type="ECO:0000256" key="4">
    <source>
        <dbReference type="ARBA" id="ARBA00022448"/>
    </source>
</evidence>
<reference evidence="21" key="2">
    <citation type="submission" date="2012-02" db="UniProtKB">
        <authorList>
            <consortium name="Ensembl"/>
        </authorList>
    </citation>
    <scope>IDENTIFICATION</scope>
    <source>
        <strain evidence="21">Tuebingen</strain>
    </source>
</reference>
<dbReference type="RefSeq" id="NP_001107130.1">
    <property type="nucleotide sequence ID" value="NM_001113658.1"/>
</dbReference>
<accession>A0A8M1NFC8</accession>
<evidence type="ECO:0000256" key="7">
    <source>
        <dbReference type="ARBA" id="ARBA00022553"/>
    </source>
</evidence>
<evidence type="ECO:0000256" key="10">
    <source>
        <dbReference type="ARBA" id="ARBA00022963"/>
    </source>
</evidence>
<dbReference type="GO" id="GO:0005811">
    <property type="term" value="C:lipid droplet"/>
    <property type="evidence" value="ECO:0007669"/>
    <property type="project" value="UniProtKB-SubCell"/>
</dbReference>
<dbReference type="SUPFAM" id="SSF116846">
    <property type="entry name" value="MIT domain"/>
    <property type="match status" value="1"/>
</dbReference>
<evidence type="ECO:0000256" key="9">
    <source>
        <dbReference type="ARBA" id="ARBA00022843"/>
    </source>
</evidence>
<organism evidence="20">
    <name type="scientific">Danio rerio</name>
    <name type="common">Zebrafish</name>
    <name type="synonym">Brachydanio rerio</name>
    <dbReference type="NCBI Taxonomy" id="7955"/>
    <lineage>
        <taxon>Eukaryota</taxon>
        <taxon>Metazoa</taxon>
        <taxon>Chordata</taxon>
        <taxon>Craniata</taxon>
        <taxon>Vertebrata</taxon>
        <taxon>Euteleostomi</taxon>
        <taxon>Actinopterygii</taxon>
        <taxon>Neopterygii</taxon>
        <taxon>Teleostei</taxon>
        <taxon>Ostariophysi</taxon>
        <taxon>Cypriniformes</taxon>
        <taxon>Danionidae</taxon>
        <taxon>Danioninae</taxon>
        <taxon>Danio</taxon>
    </lineage>
</organism>
<proteinExistence type="evidence at transcript level"/>
<keyword evidence="9" id="KW-0832">Ubl conjugation</keyword>
<comment type="subcellular location">
    <subcellularLocation>
        <location evidence="2">Cytoplasm</location>
    </subcellularLocation>
    <subcellularLocation>
        <location evidence="3">Lipid droplet</location>
    </subcellularLocation>
    <subcellularLocation>
        <location evidence="1">Midbody</location>
    </subcellularLocation>
</comment>
<keyword evidence="7" id="KW-0597">Phosphoprotein</keyword>
<reference evidence="23" key="4">
    <citation type="journal article" date="2015" name="Nat. Commun.">
        <title>RFX transcription factors are essential for hearing in mice.</title>
        <authorList>
            <person name="Elkon R."/>
            <person name="Milon B."/>
            <person name="Morrison L."/>
            <person name="Shah M."/>
            <person name="Vijayakumar S."/>
            <person name="Racherla M."/>
            <person name="Leitch C.C."/>
            <person name="Silipino L."/>
            <person name="Hadi S."/>
            <person name="Weiss-Gayet M."/>
            <person name="Barras E."/>
            <person name="Schmid C.D."/>
            <person name="Ait-Lounis A."/>
            <person name="Barnes A."/>
            <person name="Song Y."/>
            <person name="Eisenman D.J."/>
            <person name="Eliyahu E."/>
            <person name="Frolenkov G.I."/>
            <person name="Strome S.E."/>
            <person name="Durand B."/>
            <person name="Zaghloul N.A."/>
            <person name="Jones S.M."/>
            <person name="Reith W."/>
            <person name="Hertzano R."/>
        </authorList>
    </citation>
    <scope>NUCLEOTIDE SEQUENCE</scope>
</reference>
<evidence type="ECO:0000313" key="21">
    <source>
        <dbReference type="Ensembl" id="ENSDARP00000090378"/>
    </source>
</evidence>
<name>A8WFZ3_DANRE</name>
<evidence type="ECO:0000256" key="17">
    <source>
        <dbReference type="ARBA" id="ARBA00067916"/>
    </source>
</evidence>
<dbReference type="GO" id="GO:0030496">
    <property type="term" value="C:midbody"/>
    <property type="evidence" value="ECO:0007669"/>
    <property type="project" value="UniProtKB-SubCell"/>
</dbReference>
<dbReference type="GO" id="GO:0061724">
    <property type="term" value="P:lipophagy"/>
    <property type="evidence" value="ECO:0007669"/>
    <property type="project" value="UniProtKB-ARBA"/>
</dbReference>
<dbReference type="STRING" id="7955.ENSDARP00000090378"/>
<evidence type="ECO:0000256" key="5">
    <source>
        <dbReference type="ARBA" id="ARBA00022490"/>
    </source>
</evidence>
<dbReference type="GeneTree" id="ENSGT00390000012235"/>
<comment type="function">
    <text evidence="15">Lipophagy receptor that plays an important role in lipid droplet (LD) turnover in motor neurons. Localizes to LDs and interacts with components of the autophagy machinery, such as MAP1LC3A/C proteins to deliver LDs to autophagosomes for degradation via lipophagy. Lipid transfer protein required for lipid droplet degradation, including by lipophagy. Can bind and transfer all lipid species found in lipid droplets, from phospholipids to triglycerides and sterol esters but the direction of lipid transfer by spartin and its cargos are unknown. May be implicated in endosomal trafficking, or microtubule dynamics, or both. Participates in cytokinesis.</text>
</comment>
<dbReference type="CTD" id="100005765"/>
<evidence type="ECO:0000256" key="15">
    <source>
        <dbReference type="ARBA" id="ARBA00054810"/>
    </source>
</evidence>
<dbReference type="KEGG" id="dre:100005765"/>